<dbReference type="EC" id="2.3.1.29" evidence="7"/>
<dbReference type="PANTHER" id="PTHR13693">
    <property type="entry name" value="CLASS II AMINOTRANSFERASE/8-AMINO-7-OXONONANOATE SYNTHASE"/>
    <property type="match status" value="1"/>
</dbReference>
<dbReference type="NCBIfam" id="TIGR01825">
    <property type="entry name" value="gly_Cac_T_rel"/>
    <property type="match status" value="1"/>
</dbReference>
<dbReference type="FunFam" id="3.40.640.10:FF:000006">
    <property type="entry name" value="5-aminolevulinate synthase, mitochondrial"/>
    <property type="match status" value="1"/>
</dbReference>
<feature type="domain" description="Aminotransferase class I/classII large" evidence="6">
    <location>
        <begin position="47"/>
        <end position="393"/>
    </location>
</feature>
<evidence type="ECO:0000256" key="2">
    <source>
        <dbReference type="ARBA" id="ARBA00011738"/>
    </source>
</evidence>
<dbReference type="NCBIfam" id="NF005394">
    <property type="entry name" value="PRK06939.1"/>
    <property type="match status" value="1"/>
</dbReference>
<dbReference type="RefSeq" id="WP_117300447.1">
    <property type="nucleotide sequence ID" value="NZ_QVQT02000004.1"/>
</dbReference>
<proteinExistence type="inferred from homology"/>
<dbReference type="InterPro" id="IPR010962">
    <property type="entry name" value="AONS_Archaea/Firmicutes"/>
</dbReference>
<dbReference type="PANTHER" id="PTHR13693:SF3">
    <property type="entry name" value="LD36009P"/>
    <property type="match status" value="1"/>
</dbReference>
<dbReference type="Gene3D" id="3.40.640.10">
    <property type="entry name" value="Type I PLP-dependent aspartate aminotransferase-like (Major domain)"/>
    <property type="match status" value="1"/>
</dbReference>
<evidence type="ECO:0000256" key="4">
    <source>
        <dbReference type="ARBA" id="ARBA00022898"/>
    </source>
</evidence>
<keyword evidence="7" id="KW-0012">Acyltransferase</keyword>
<name>A0A372IMU9_9BACT</name>
<gene>
    <name evidence="7" type="ORF">D0Y96_12775</name>
</gene>
<dbReference type="OrthoDB" id="9807157at2"/>
<evidence type="ECO:0000313" key="8">
    <source>
        <dbReference type="Proteomes" id="UP000264702"/>
    </source>
</evidence>
<keyword evidence="3 7" id="KW-0808">Transferase</keyword>
<dbReference type="GO" id="GO:0030170">
    <property type="term" value="F:pyridoxal phosphate binding"/>
    <property type="evidence" value="ECO:0007669"/>
    <property type="project" value="InterPro"/>
</dbReference>
<dbReference type="Pfam" id="PF00155">
    <property type="entry name" value="Aminotran_1_2"/>
    <property type="match status" value="1"/>
</dbReference>
<dbReference type="InterPro" id="IPR015422">
    <property type="entry name" value="PyrdxlP-dep_Trfase_small"/>
</dbReference>
<protein>
    <submittedName>
        <fullName evidence="7">Glycine C-acetyltransferase</fullName>
        <ecNumber evidence="7">2.3.1.29</ecNumber>
    </submittedName>
</protein>
<keyword evidence="8" id="KW-1185">Reference proteome</keyword>
<evidence type="ECO:0000259" key="6">
    <source>
        <dbReference type="Pfam" id="PF00155"/>
    </source>
</evidence>
<dbReference type="SUPFAM" id="SSF53383">
    <property type="entry name" value="PLP-dependent transferases"/>
    <property type="match status" value="1"/>
</dbReference>
<dbReference type="GO" id="GO:0008890">
    <property type="term" value="F:glycine C-acetyltransferase activity"/>
    <property type="evidence" value="ECO:0007669"/>
    <property type="project" value="UniProtKB-EC"/>
</dbReference>
<keyword evidence="4 5" id="KW-0663">Pyridoxal phosphate</keyword>
<evidence type="ECO:0000256" key="1">
    <source>
        <dbReference type="ARBA" id="ARBA00001933"/>
    </source>
</evidence>
<comment type="cofactor">
    <cofactor evidence="1 5">
        <name>pyridoxal 5'-phosphate</name>
        <dbReference type="ChEBI" id="CHEBI:597326"/>
    </cofactor>
</comment>
<comment type="subunit">
    <text evidence="2">Homodimer.</text>
</comment>
<comment type="similarity">
    <text evidence="5">Belongs to the class-II pyridoxal-phosphate-dependent aminotransferase family.</text>
</comment>
<evidence type="ECO:0000256" key="5">
    <source>
        <dbReference type="RuleBase" id="RU003693"/>
    </source>
</evidence>
<accession>A0A372IMU9</accession>
<dbReference type="CDD" id="cd06454">
    <property type="entry name" value="KBL_like"/>
    <property type="match status" value="1"/>
</dbReference>
<dbReference type="AlphaFoldDB" id="A0A372IMU9"/>
<dbReference type="InterPro" id="IPR050087">
    <property type="entry name" value="AON_synthase_class-II"/>
</dbReference>
<dbReference type="Proteomes" id="UP000264702">
    <property type="component" value="Unassembled WGS sequence"/>
</dbReference>
<dbReference type="PROSITE" id="PS00599">
    <property type="entry name" value="AA_TRANSFER_CLASS_2"/>
    <property type="match status" value="1"/>
</dbReference>
<dbReference type="Gene3D" id="3.90.1150.10">
    <property type="entry name" value="Aspartate Aminotransferase, domain 1"/>
    <property type="match status" value="1"/>
</dbReference>
<comment type="caution">
    <text evidence="7">The sequence shown here is derived from an EMBL/GenBank/DDBJ whole genome shotgun (WGS) entry which is preliminary data.</text>
</comment>
<dbReference type="InterPro" id="IPR015421">
    <property type="entry name" value="PyrdxlP-dep_Trfase_major"/>
</dbReference>
<dbReference type="EMBL" id="QVQT01000004">
    <property type="protein sequence ID" value="RFU16267.1"/>
    <property type="molecule type" value="Genomic_DNA"/>
</dbReference>
<reference evidence="7 8" key="1">
    <citation type="submission" date="2018-08" db="EMBL/GenBank/DDBJ databases">
        <title>Acidipila sp. 4G-K13, an acidobacterium isolated from forest soil.</title>
        <authorList>
            <person name="Gao Z.-H."/>
            <person name="Qiu L.-H."/>
        </authorList>
    </citation>
    <scope>NUCLEOTIDE SEQUENCE [LARGE SCALE GENOMIC DNA]</scope>
    <source>
        <strain evidence="7 8">4G-K13</strain>
    </source>
</reference>
<dbReference type="InterPro" id="IPR015424">
    <property type="entry name" value="PyrdxlP-dep_Trfase"/>
</dbReference>
<evidence type="ECO:0000313" key="7">
    <source>
        <dbReference type="EMBL" id="RFU16267.1"/>
    </source>
</evidence>
<evidence type="ECO:0000256" key="3">
    <source>
        <dbReference type="ARBA" id="ARBA00022679"/>
    </source>
</evidence>
<dbReference type="InterPro" id="IPR001917">
    <property type="entry name" value="Aminotrans_II_pyridoxalP_BS"/>
</dbReference>
<dbReference type="InterPro" id="IPR004839">
    <property type="entry name" value="Aminotransferase_I/II_large"/>
</dbReference>
<sequence>MTTALSARPQLRHLTAQLDELKRKGTYFHLRVLNGVQEPVSVYDGKQVINLASNNYLGFCNHPKLREAAIQAIKDYGVGPGAVRTIAGTMKIHMELEEKIARFKNVEACVVFQSGFTANAGTVSSILGKDDFILSDELNHASIIDGARLSRAKIKVFRHKDVDHAEELLKEVANEPGRKLIITDGVFSMDGDIGPVDKLADLADKYGAIMMVDDAHASGVLGRNGRGSIDHFNCHGRVDIQVGTLSKAIGAIGGYVCGSKDLIDYLCHRARPFLFSTSHPPSVTATCIAAFDLLESEPERIERLWDNTRYFKGELGRLGFNIGGVTTPASETPITPIIIGDGRLTMDFSRALFDAGLMATGIAFPTVAEGKARIRTIMTSEHTRPQIDQALEILEKTAKKIGISG</sequence>
<organism evidence="7 8">
    <name type="scientific">Paracidobacterium acidisoli</name>
    <dbReference type="NCBI Taxonomy" id="2303751"/>
    <lineage>
        <taxon>Bacteria</taxon>
        <taxon>Pseudomonadati</taxon>
        <taxon>Acidobacteriota</taxon>
        <taxon>Terriglobia</taxon>
        <taxon>Terriglobales</taxon>
        <taxon>Acidobacteriaceae</taxon>
        <taxon>Paracidobacterium</taxon>
    </lineage>
</organism>